<dbReference type="Gene3D" id="3.40.50.720">
    <property type="entry name" value="NAD(P)-binding Rossmann-like Domain"/>
    <property type="match status" value="1"/>
</dbReference>
<dbReference type="Proteomes" id="UP000236370">
    <property type="component" value="Unassembled WGS sequence"/>
</dbReference>
<feature type="domain" description="NAD(P)-binding" evidence="14">
    <location>
        <begin position="3"/>
        <end position="49"/>
    </location>
</feature>
<keyword evidence="10" id="KW-0520">NAD</keyword>
<name>A0A2J8K5V6_PANTR</name>
<evidence type="ECO:0000256" key="7">
    <source>
        <dbReference type="ARBA" id="ARBA00022793"/>
    </source>
</evidence>
<comment type="similarity">
    <text evidence="4">Belongs to the NAD(P)-dependent epimerase/dehydratase family. UDP-glucuronic acid decarboxylase subfamily.</text>
</comment>
<evidence type="ECO:0000256" key="13">
    <source>
        <dbReference type="ARBA" id="ARBA00023239"/>
    </source>
</evidence>
<dbReference type="GO" id="GO:0033320">
    <property type="term" value="P:UDP-D-xylose biosynthetic process"/>
    <property type="evidence" value="ECO:0007669"/>
    <property type="project" value="UniProtKB-UniPathway"/>
</dbReference>
<reference evidence="15 16" key="1">
    <citation type="submission" date="2017-12" db="EMBL/GenBank/DDBJ databases">
        <title>High-resolution comparative analysis of great ape genomes.</title>
        <authorList>
            <person name="Pollen A."/>
            <person name="Hastie A."/>
            <person name="Hormozdiari F."/>
            <person name="Dougherty M."/>
            <person name="Liu R."/>
            <person name="Chaisson M."/>
            <person name="Hoppe E."/>
            <person name="Hill C."/>
            <person name="Pang A."/>
            <person name="Hillier L."/>
            <person name="Baker C."/>
            <person name="Armstrong J."/>
            <person name="Shendure J."/>
            <person name="Paten B."/>
            <person name="Wilson R."/>
            <person name="Chao H."/>
            <person name="Schneider V."/>
            <person name="Ventura M."/>
            <person name="Kronenberg Z."/>
            <person name="Murali S."/>
            <person name="Gordon D."/>
            <person name="Cantsilieris S."/>
            <person name="Munson K."/>
            <person name="Nelson B."/>
            <person name="Raja A."/>
            <person name="Underwood J."/>
            <person name="Diekhans M."/>
            <person name="Fiddes I."/>
            <person name="Haussler D."/>
            <person name="Eichler E."/>
        </authorList>
    </citation>
    <scope>NUCLEOTIDE SEQUENCE [LARGE SCALE GENOMIC DNA]</scope>
    <source>
        <strain evidence="15">Yerkes chimp pedigree #C0471</strain>
    </source>
</reference>
<evidence type="ECO:0000256" key="8">
    <source>
        <dbReference type="ARBA" id="ARBA00022968"/>
    </source>
</evidence>
<proteinExistence type="inferred from homology"/>
<sequence length="52" mass="5751">MYNPIKTLKTNTIGTLNMLGLAKRVGARLLLASTSEVYGDPEVHPQSEDYWG</sequence>
<dbReference type="Pfam" id="PF16363">
    <property type="entry name" value="GDP_Man_Dehyd"/>
    <property type="match status" value="1"/>
</dbReference>
<comment type="subcellular location">
    <subcellularLocation>
        <location evidence="2">Golgi apparatus</location>
        <location evidence="2">Golgi stack membrane</location>
        <topology evidence="2">Single-pass type II membrane protein</topology>
    </subcellularLocation>
</comment>
<evidence type="ECO:0000256" key="3">
    <source>
        <dbReference type="ARBA" id="ARBA00005100"/>
    </source>
</evidence>
<dbReference type="EC" id="4.1.1.35" evidence="5"/>
<keyword evidence="11" id="KW-0333">Golgi apparatus</keyword>
<comment type="caution">
    <text evidence="15">The sequence shown here is derived from an EMBL/GenBank/DDBJ whole genome shotgun (WGS) entry which is preliminary data.</text>
</comment>
<dbReference type="InterPro" id="IPR044516">
    <property type="entry name" value="UXS-like"/>
</dbReference>
<evidence type="ECO:0000259" key="14">
    <source>
        <dbReference type="Pfam" id="PF16363"/>
    </source>
</evidence>
<dbReference type="SUPFAM" id="SSF51735">
    <property type="entry name" value="NAD(P)-binding Rossmann-fold domains"/>
    <property type="match status" value="1"/>
</dbReference>
<dbReference type="GO" id="GO:0032580">
    <property type="term" value="C:Golgi cisterna membrane"/>
    <property type="evidence" value="ECO:0007669"/>
    <property type="project" value="UniProtKB-SubCell"/>
</dbReference>
<evidence type="ECO:0000256" key="2">
    <source>
        <dbReference type="ARBA" id="ARBA00004447"/>
    </source>
</evidence>
<evidence type="ECO:0000256" key="9">
    <source>
        <dbReference type="ARBA" id="ARBA00022989"/>
    </source>
</evidence>
<evidence type="ECO:0000256" key="12">
    <source>
        <dbReference type="ARBA" id="ARBA00023136"/>
    </source>
</evidence>
<dbReference type="EMBL" id="NBAG03000391">
    <property type="protein sequence ID" value="PNI30404.1"/>
    <property type="molecule type" value="Genomic_DNA"/>
</dbReference>
<evidence type="ECO:0000256" key="11">
    <source>
        <dbReference type="ARBA" id="ARBA00023034"/>
    </source>
</evidence>
<accession>A0A2J8K5V6</accession>
<keyword evidence="8" id="KW-0735">Signal-anchor</keyword>
<dbReference type="InterPro" id="IPR016040">
    <property type="entry name" value="NAD(P)-bd_dom"/>
</dbReference>
<dbReference type="UniPathway" id="UPA00796">
    <property type="reaction ID" value="UER00771"/>
</dbReference>
<protein>
    <recommendedName>
        <fullName evidence="5">UDP-glucuronate decarboxylase</fullName>
        <ecNumber evidence="5">4.1.1.35</ecNumber>
    </recommendedName>
</protein>
<evidence type="ECO:0000256" key="6">
    <source>
        <dbReference type="ARBA" id="ARBA00022692"/>
    </source>
</evidence>
<dbReference type="PANTHER" id="PTHR43078:SF6">
    <property type="entry name" value="UDP-GLUCURONIC ACID DECARBOXYLASE 1"/>
    <property type="match status" value="1"/>
</dbReference>
<comment type="cofactor">
    <cofactor evidence="1">
        <name>NAD(+)</name>
        <dbReference type="ChEBI" id="CHEBI:57540"/>
    </cofactor>
</comment>
<keyword evidence="6" id="KW-0812">Transmembrane</keyword>
<comment type="pathway">
    <text evidence="3">Nucleotide-sugar biosynthesis; UDP-alpha-D-xylose biosynthesis; UDP-alpha-D-xylose from UDP-alpha-D-glucuronate: step 1/1.</text>
</comment>
<keyword evidence="12" id="KW-0472">Membrane</keyword>
<dbReference type="AlphaFoldDB" id="A0A2J8K5V6"/>
<keyword evidence="13" id="KW-0456">Lyase</keyword>
<evidence type="ECO:0000313" key="15">
    <source>
        <dbReference type="EMBL" id="PNI30404.1"/>
    </source>
</evidence>
<dbReference type="GO" id="GO:0042732">
    <property type="term" value="P:D-xylose metabolic process"/>
    <property type="evidence" value="ECO:0007669"/>
    <property type="project" value="InterPro"/>
</dbReference>
<evidence type="ECO:0000256" key="10">
    <source>
        <dbReference type="ARBA" id="ARBA00023027"/>
    </source>
</evidence>
<evidence type="ECO:0000256" key="5">
    <source>
        <dbReference type="ARBA" id="ARBA00012290"/>
    </source>
</evidence>
<dbReference type="GO" id="GO:0070403">
    <property type="term" value="F:NAD+ binding"/>
    <property type="evidence" value="ECO:0007669"/>
    <property type="project" value="InterPro"/>
</dbReference>
<dbReference type="GO" id="GO:0048040">
    <property type="term" value="F:UDP-glucuronate decarboxylase activity"/>
    <property type="evidence" value="ECO:0007669"/>
    <property type="project" value="UniProtKB-EC"/>
</dbReference>
<feature type="non-terminal residue" evidence="15">
    <location>
        <position position="52"/>
    </location>
</feature>
<evidence type="ECO:0000256" key="1">
    <source>
        <dbReference type="ARBA" id="ARBA00001911"/>
    </source>
</evidence>
<keyword evidence="7" id="KW-0210">Decarboxylase</keyword>
<evidence type="ECO:0000313" key="16">
    <source>
        <dbReference type="Proteomes" id="UP000236370"/>
    </source>
</evidence>
<dbReference type="PANTHER" id="PTHR43078">
    <property type="entry name" value="UDP-GLUCURONIC ACID DECARBOXYLASE-RELATED"/>
    <property type="match status" value="1"/>
</dbReference>
<organism evidence="15 16">
    <name type="scientific">Pan troglodytes</name>
    <name type="common">Chimpanzee</name>
    <dbReference type="NCBI Taxonomy" id="9598"/>
    <lineage>
        <taxon>Eukaryota</taxon>
        <taxon>Metazoa</taxon>
        <taxon>Chordata</taxon>
        <taxon>Craniata</taxon>
        <taxon>Vertebrata</taxon>
        <taxon>Euteleostomi</taxon>
        <taxon>Mammalia</taxon>
        <taxon>Eutheria</taxon>
        <taxon>Euarchontoglires</taxon>
        <taxon>Primates</taxon>
        <taxon>Haplorrhini</taxon>
        <taxon>Catarrhini</taxon>
        <taxon>Hominidae</taxon>
        <taxon>Pan</taxon>
    </lineage>
</organism>
<gene>
    <name evidence="15" type="ORF">CK820_G0041215</name>
</gene>
<keyword evidence="9" id="KW-1133">Transmembrane helix</keyword>
<dbReference type="SMR" id="A0A2J8K5V6"/>
<dbReference type="InterPro" id="IPR036291">
    <property type="entry name" value="NAD(P)-bd_dom_sf"/>
</dbReference>
<evidence type="ECO:0000256" key="4">
    <source>
        <dbReference type="ARBA" id="ARBA00007505"/>
    </source>
</evidence>